<accession>A0A1V4IYD9</accession>
<gene>
    <name evidence="5" type="primary">hmrR_2</name>
    <name evidence="5" type="ORF">CLORY_06010</name>
</gene>
<comment type="caution">
    <text evidence="5">The sequence shown here is derived from an EMBL/GenBank/DDBJ whole genome shotgun (WGS) entry which is preliminary data.</text>
</comment>
<dbReference type="PANTHER" id="PTHR30204">
    <property type="entry name" value="REDOX-CYCLING DRUG-SENSING TRANSCRIPTIONAL ACTIVATOR SOXR"/>
    <property type="match status" value="1"/>
</dbReference>
<keyword evidence="1" id="KW-0805">Transcription regulation</keyword>
<dbReference type="EMBL" id="MZGV01000004">
    <property type="protein sequence ID" value="OPJ64407.1"/>
    <property type="molecule type" value="Genomic_DNA"/>
</dbReference>
<dbReference type="Pfam" id="PF13411">
    <property type="entry name" value="MerR_1"/>
    <property type="match status" value="1"/>
</dbReference>
<dbReference type="SUPFAM" id="SSF55136">
    <property type="entry name" value="Probable bacterial effector-binding domain"/>
    <property type="match status" value="1"/>
</dbReference>
<dbReference type="STRING" id="1450648.CLORY_06010"/>
<evidence type="ECO:0000313" key="5">
    <source>
        <dbReference type="EMBL" id="OPJ64407.1"/>
    </source>
</evidence>
<dbReference type="OrthoDB" id="9811174at2"/>
<dbReference type="InterPro" id="IPR009061">
    <property type="entry name" value="DNA-bd_dom_put_sf"/>
</dbReference>
<dbReference type="PROSITE" id="PS50937">
    <property type="entry name" value="HTH_MERR_2"/>
    <property type="match status" value="1"/>
</dbReference>
<dbReference type="Proteomes" id="UP000190080">
    <property type="component" value="Unassembled WGS sequence"/>
</dbReference>
<evidence type="ECO:0000256" key="3">
    <source>
        <dbReference type="ARBA" id="ARBA00023163"/>
    </source>
</evidence>
<organism evidence="5 6">
    <name type="scientific">Clostridium oryzae</name>
    <dbReference type="NCBI Taxonomy" id="1450648"/>
    <lineage>
        <taxon>Bacteria</taxon>
        <taxon>Bacillati</taxon>
        <taxon>Bacillota</taxon>
        <taxon>Clostridia</taxon>
        <taxon>Eubacteriales</taxon>
        <taxon>Clostridiaceae</taxon>
        <taxon>Clostridium</taxon>
    </lineage>
</organism>
<evidence type="ECO:0000313" key="6">
    <source>
        <dbReference type="Proteomes" id="UP000190080"/>
    </source>
</evidence>
<proteinExistence type="predicted"/>
<evidence type="ECO:0000259" key="4">
    <source>
        <dbReference type="PROSITE" id="PS50937"/>
    </source>
</evidence>
<evidence type="ECO:0000256" key="2">
    <source>
        <dbReference type="ARBA" id="ARBA00023125"/>
    </source>
</evidence>
<evidence type="ECO:0000256" key="1">
    <source>
        <dbReference type="ARBA" id="ARBA00023015"/>
    </source>
</evidence>
<dbReference type="PANTHER" id="PTHR30204:SF94">
    <property type="entry name" value="HEAVY METAL-DEPENDENT TRANSCRIPTIONAL REGULATOR HI_0293-RELATED"/>
    <property type="match status" value="1"/>
</dbReference>
<feature type="domain" description="HTH merR-type" evidence="4">
    <location>
        <begin position="3"/>
        <end position="72"/>
    </location>
</feature>
<dbReference type="AlphaFoldDB" id="A0A1V4IYD9"/>
<sequence length="327" mass="38073">MKLMTISEVSKVFNVSTRMLRYYEQIGLLPRQRKEDYAYRVYDENAIRRLQYIIVLRKLRISLKQIALILKTPEHIHTIEIFQKNIAELNDEITALNTIRDVLKIFVSRLNQNIGTSIKLDLLRNSDIIKIIEPLTLSRINFKEERSMEDLNKANEVLGKLRNVRIVLLPPFTVASYHFVGENPEETVGDVLDKFVCESKLYEKKPDARMFGFNHPNPSPSRPHHGYEDWVTIPDDMEVPAPLVKKKFDGGMYAAHTIAFPDFHEWNLLSKWVEESDKYAPNYSEQGEEIMGGCLEEHLNWIYSSHMGWPKNGIDGYIDLLLPIKLK</sequence>
<keyword evidence="6" id="KW-1185">Reference proteome</keyword>
<keyword evidence="3" id="KW-0804">Transcription</keyword>
<dbReference type="InterPro" id="IPR029441">
    <property type="entry name" value="Cass2"/>
</dbReference>
<dbReference type="InterPro" id="IPR000551">
    <property type="entry name" value="MerR-type_HTH_dom"/>
</dbReference>
<dbReference type="GO" id="GO:0003700">
    <property type="term" value="F:DNA-binding transcription factor activity"/>
    <property type="evidence" value="ECO:0007669"/>
    <property type="project" value="InterPro"/>
</dbReference>
<dbReference type="CDD" id="cd00592">
    <property type="entry name" value="HTH_MerR-like"/>
    <property type="match status" value="1"/>
</dbReference>
<dbReference type="InterPro" id="IPR047057">
    <property type="entry name" value="MerR_fam"/>
</dbReference>
<dbReference type="Gene3D" id="1.10.1660.10">
    <property type="match status" value="1"/>
</dbReference>
<keyword evidence="2" id="KW-0238">DNA-binding</keyword>
<dbReference type="GO" id="GO:0003677">
    <property type="term" value="F:DNA binding"/>
    <property type="evidence" value="ECO:0007669"/>
    <property type="project" value="UniProtKB-KW"/>
</dbReference>
<dbReference type="PRINTS" id="PR00040">
    <property type="entry name" value="HTHMERR"/>
</dbReference>
<reference evidence="5 6" key="1">
    <citation type="submission" date="2017-03" db="EMBL/GenBank/DDBJ databases">
        <title>Genome sequence of Clostridium oryzae DSM 28571.</title>
        <authorList>
            <person name="Poehlein A."/>
            <person name="Daniel R."/>
        </authorList>
    </citation>
    <scope>NUCLEOTIDE SEQUENCE [LARGE SCALE GENOMIC DNA]</scope>
    <source>
        <strain evidence="5 6">DSM 28571</strain>
    </source>
</reference>
<protein>
    <submittedName>
        <fullName evidence="5">HTH-type transcriptional regulator HmrR</fullName>
    </submittedName>
</protein>
<dbReference type="SMART" id="SM00422">
    <property type="entry name" value="HTH_MERR"/>
    <property type="match status" value="1"/>
</dbReference>
<dbReference type="SUPFAM" id="SSF46955">
    <property type="entry name" value="Putative DNA-binding domain"/>
    <property type="match status" value="1"/>
</dbReference>
<dbReference type="InterPro" id="IPR011256">
    <property type="entry name" value="Reg_factor_effector_dom_sf"/>
</dbReference>
<dbReference type="Pfam" id="PF14526">
    <property type="entry name" value="Cass2"/>
    <property type="match status" value="1"/>
</dbReference>
<dbReference type="Gene3D" id="3.20.80.10">
    <property type="entry name" value="Regulatory factor, effector binding domain"/>
    <property type="match status" value="1"/>
</dbReference>
<name>A0A1V4IYD9_9CLOT</name>